<keyword evidence="2" id="KW-1185">Reference proteome</keyword>
<comment type="caution">
    <text evidence="1">The sequence shown here is derived from an EMBL/GenBank/DDBJ whole genome shotgun (WGS) entry which is preliminary data.</text>
</comment>
<evidence type="ECO:0000313" key="2">
    <source>
        <dbReference type="Proteomes" id="UP001157034"/>
    </source>
</evidence>
<gene>
    <name evidence="1" type="ORF">GCM10025881_08960</name>
</gene>
<dbReference type="Proteomes" id="UP001157034">
    <property type="component" value="Unassembled WGS sequence"/>
</dbReference>
<reference evidence="2" key="1">
    <citation type="journal article" date="2019" name="Int. J. Syst. Evol. Microbiol.">
        <title>The Global Catalogue of Microorganisms (GCM) 10K type strain sequencing project: providing services to taxonomists for standard genome sequencing and annotation.</title>
        <authorList>
            <consortium name="The Broad Institute Genomics Platform"/>
            <consortium name="The Broad Institute Genome Sequencing Center for Infectious Disease"/>
            <person name="Wu L."/>
            <person name="Ma J."/>
        </authorList>
    </citation>
    <scope>NUCLEOTIDE SEQUENCE [LARGE SCALE GENOMIC DNA]</scope>
    <source>
        <strain evidence="2">NBRC 108894</strain>
    </source>
</reference>
<sequence length="294" mass="31892">MLGLGGVLAQPGGRTLRAARAPGTAVARAWTWDAADRWSRVWWPQGVALGEHHGAPVALVSWFAQERRGIRRGARVSVVDLRDARRPRYRHVLLVAIGADGALETVPIHAGGIAWLPGADGGLLYAAATFGGIREFRLADLARAHGPFEHGLVLPQSAELIAQGERHERLRYSFVSAVEGARELVAGEYRPDDRGRIARLRVGEEHAEIVDVVTPGIAAMQGVALRDGMWSVSSGNGPNARGDLWHGPRDALVRRAGALPPGPEDLALDARGRLWGASEFPRKRWLYELGLRDD</sequence>
<proteinExistence type="predicted"/>
<evidence type="ECO:0000313" key="1">
    <source>
        <dbReference type="EMBL" id="GMA94072.1"/>
    </source>
</evidence>
<evidence type="ECO:0008006" key="3">
    <source>
        <dbReference type="Google" id="ProtNLM"/>
    </source>
</evidence>
<dbReference type="EMBL" id="BSVB01000001">
    <property type="protein sequence ID" value="GMA94072.1"/>
    <property type="molecule type" value="Genomic_DNA"/>
</dbReference>
<accession>A0ABQ6K2C4</accession>
<name>A0ABQ6K2C4_9MICO</name>
<organism evidence="1 2">
    <name type="scientific">Pseudolysinimonas kribbensis</name>
    <dbReference type="NCBI Taxonomy" id="433641"/>
    <lineage>
        <taxon>Bacteria</taxon>
        <taxon>Bacillati</taxon>
        <taxon>Actinomycetota</taxon>
        <taxon>Actinomycetes</taxon>
        <taxon>Micrococcales</taxon>
        <taxon>Microbacteriaceae</taxon>
        <taxon>Pseudolysinimonas</taxon>
    </lineage>
</organism>
<protein>
    <recommendedName>
        <fullName evidence="3">SMP-30/Gluconolactonase/LRE-like region domain-containing protein</fullName>
    </recommendedName>
</protein>